<dbReference type="InterPro" id="IPR024163">
    <property type="entry name" value="Aerotolerance_reg_N"/>
</dbReference>
<dbReference type="EMBL" id="CP036290">
    <property type="protein sequence ID" value="QDU84633.1"/>
    <property type="molecule type" value="Genomic_DNA"/>
</dbReference>
<gene>
    <name evidence="3" type="ORF">Pla163_17440</name>
</gene>
<feature type="transmembrane region" description="Helical" evidence="1">
    <location>
        <begin position="57"/>
        <end position="76"/>
    </location>
</feature>
<dbReference type="PANTHER" id="PTHR37464:SF1">
    <property type="entry name" value="BLL2463 PROTEIN"/>
    <property type="match status" value="1"/>
</dbReference>
<dbReference type="InterPro" id="IPR036465">
    <property type="entry name" value="vWFA_dom_sf"/>
</dbReference>
<dbReference type="InterPro" id="IPR029062">
    <property type="entry name" value="Class_I_gatase-like"/>
</dbReference>
<feature type="domain" description="Aerotolerance regulator N-terminal" evidence="2">
    <location>
        <begin position="3"/>
        <end position="78"/>
    </location>
</feature>
<dbReference type="AlphaFoldDB" id="A0A518CZJ8"/>
<proteinExistence type="predicted"/>
<protein>
    <recommendedName>
        <fullName evidence="2">Aerotolerance regulator N-terminal domain-containing protein</fullName>
    </recommendedName>
</protein>
<evidence type="ECO:0000256" key="1">
    <source>
        <dbReference type="SAM" id="Phobius"/>
    </source>
</evidence>
<dbReference type="RefSeq" id="WP_145186528.1">
    <property type="nucleotide sequence ID" value="NZ_CP036290.1"/>
</dbReference>
<feature type="transmembrane region" description="Helical" evidence="1">
    <location>
        <begin position="6"/>
        <end position="26"/>
    </location>
</feature>
<dbReference type="PANTHER" id="PTHR37464">
    <property type="entry name" value="BLL2463 PROTEIN"/>
    <property type="match status" value="1"/>
</dbReference>
<dbReference type="InterPro" id="IPR011933">
    <property type="entry name" value="Double_TM_dom"/>
</dbReference>
<keyword evidence="1" id="KW-0812">Transmembrane</keyword>
<dbReference type="SUPFAM" id="SSF53300">
    <property type="entry name" value="vWA-like"/>
    <property type="match status" value="1"/>
</dbReference>
<dbReference type="OrthoDB" id="251556at2"/>
<evidence type="ECO:0000259" key="2">
    <source>
        <dbReference type="Pfam" id="PF07584"/>
    </source>
</evidence>
<dbReference type="Pfam" id="PF07584">
    <property type="entry name" value="BatA"/>
    <property type="match status" value="1"/>
</dbReference>
<name>A0A518CZJ8_9BACT</name>
<dbReference type="Gene3D" id="3.40.50.880">
    <property type="match status" value="1"/>
</dbReference>
<feature type="transmembrane region" description="Helical" evidence="1">
    <location>
        <begin position="725"/>
        <end position="746"/>
    </location>
</feature>
<reference evidence="3 4" key="1">
    <citation type="submission" date="2019-02" db="EMBL/GenBank/DDBJ databases">
        <title>Deep-cultivation of Planctomycetes and their phenomic and genomic characterization uncovers novel biology.</title>
        <authorList>
            <person name="Wiegand S."/>
            <person name="Jogler M."/>
            <person name="Boedeker C."/>
            <person name="Pinto D."/>
            <person name="Vollmers J."/>
            <person name="Rivas-Marin E."/>
            <person name="Kohn T."/>
            <person name="Peeters S.H."/>
            <person name="Heuer A."/>
            <person name="Rast P."/>
            <person name="Oberbeckmann S."/>
            <person name="Bunk B."/>
            <person name="Jeske O."/>
            <person name="Meyerdierks A."/>
            <person name="Storesund J.E."/>
            <person name="Kallscheuer N."/>
            <person name="Luecker S."/>
            <person name="Lage O.M."/>
            <person name="Pohl T."/>
            <person name="Merkel B.J."/>
            <person name="Hornburger P."/>
            <person name="Mueller R.-W."/>
            <person name="Bruemmer F."/>
            <person name="Labrenz M."/>
            <person name="Spormann A.M."/>
            <person name="Op den Camp H."/>
            <person name="Overmann J."/>
            <person name="Amann R."/>
            <person name="Jetten M.S.M."/>
            <person name="Mascher T."/>
            <person name="Medema M.H."/>
            <person name="Devos D.P."/>
            <person name="Kaster A.-K."/>
            <person name="Ovreas L."/>
            <person name="Rohde M."/>
            <person name="Galperin M.Y."/>
            <person name="Jogler C."/>
        </authorList>
    </citation>
    <scope>NUCLEOTIDE SEQUENCE [LARGE SCALE GENOMIC DNA]</scope>
    <source>
        <strain evidence="3 4">Pla163</strain>
    </source>
</reference>
<accession>A0A518CZJ8</accession>
<dbReference type="InterPro" id="IPR013783">
    <property type="entry name" value="Ig-like_fold"/>
</dbReference>
<keyword evidence="1" id="KW-0472">Membrane</keyword>
<evidence type="ECO:0000313" key="4">
    <source>
        <dbReference type="Proteomes" id="UP000319342"/>
    </source>
</evidence>
<sequence>MIDGFANPALAFGAFLAVVPLVIHLLNRRRHRPLSFGAMRFVMAAHKRTRRRARLESLLLLLLRMLAVGLLGFALARPFVGGDSLLTGLGERRRDLVLMVDTSASTDYREGLGSVFQSIVARARDLTEELDESKGDRVRLILVDDAPRQASGRSVREALAVIDALEAPSPTAADLVGALALVTECIDEWGTDVEVRLLTDMQRGTFLERGGATDVAGAGSSDVTDGDDATEVGARPRLGPALDRLEQRGTRLVVEDLGSGTTQPANAGVVGLEVLGPAPSIGAPARVEVTVRNFGPDPISALRVALAVEDTRLPVQAVDIAAGATASTTFTVRWQASGARRLTASIAADGLAVDDERSRVVEVAPPVRVLLVNGAPSDDSIEFDEVGLLAAVLAPPAEAGFALEGTAPFEPRIVLPAELEAGSVELASADVIWLANVSQVSTRTIDRLTDWVRAGGALVFSMGDAIAPATFGERLFSDDGTGLLPARLLGARAVSDRRREYYRVQSFDAAHPALRFFADERFRRLLVEVPIFEYVACVPLPNARVLIDLDDGGAPLLVERDFGRGRTYLFTTSIDPAWTRLPQSPKTLVPLAHEWLRFAARRPLPPVNVEIGDTLVVETDGFPRQPVAILPDGRRREIDAEPVDIEGERWSLVVESAADVPGIWSAEVAGEIVAHFAVGFDASEGDLVRYSGGELESVHPALIAGRSVGEDRAEAGASQGASGELWRPLIALVLAFLVIESLYSAFIGSRRRGTA</sequence>
<keyword evidence="4" id="KW-1185">Reference proteome</keyword>
<dbReference type="SUPFAM" id="SSF52317">
    <property type="entry name" value="Class I glutamine amidotransferase-like"/>
    <property type="match status" value="1"/>
</dbReference>
<keyword evidence="1" id="KW-1133">Transmembrane helix</keyword>
<dbReference type="Gene3D" id="2.60.40.10">
    <property type="entry name" value="Immunoglobulins"/>
    <property type="match status" value="1"/>
</dbReference>
<dbReference type="Proteomes" id="UP000319342">
    <property type="component" value="Chromosome"/>
</dbReference>
<dbReference type="NCBIfam" id="TIGR02226">
    <property type="entry name" value="two_anch"/>
    <property type="match status" value="1"/>
</dbReference>
<organism evidence="3 4">
    <name type="scientific">Rohdeia mirabilis</name>
    <dbReference type="NCBI Taxonomy" id="2528008"/>
    <lineage>
        <taxon>Bacteria</taxon>
        <taxon>Pseudomonadati</taxon>
        <taxon>Planctomycetota</taxon>
        <taxon>Planctomycetia</taxon>
        <taxon>Planctomycetia incertae sedis</taxon>
        <taxon>Rohdeia</taxon>
    </lineage>
</organism>
<evidence type="ECO:0000313" key="3">
    <source>
        <dbReference type="EMBL" id="QDU84633.1"/>
    </source>
</evidence>